<feature type="compositionally biased region" description="Basic and acidic residues" evidence="2">
    <location>
        <begin position="203"/>
        <end position="213"/>
    </location>
</feature>
<keyword evidence="1" id="KW-0653">Protein transport</keyword>
<evidence type="ECO:0000259" key="3">
    <source>
        <dbReference type="Pfam" id="PF03081"/>
    </source>
</evidence>
<organism evidence="4 5">
    <name type="scientific">Zingiber officinale</name>
    <name type="common">Ginger</name>
    <name type="synonym">Amomum zingiber</name>
    <dbReference type="NCBI Taxonomy" id="94328"/>
    <lineage>
        <taxon>Eukaryota</taxon>
        <taxon>Viridiplantae</taxon>
        <taxon>Streptophyta</taxon>
        <taxon>Embryophyta</taxon>
        <taxon>Tracheophyta</taxon>
        <taxon>Spermatophyta</taxon>
        <taxon>Magnoliopsida</taxon>
        <taxon>Liliopsida</taxon>
        <taxon>Zingiberales</taxon>
        <taxon>Zingiberaceae</taxon>
        <taxon>Zingiber</taxon>
    </lineage>
</organism>
<dbReference type="PANTHER" id="PTHR12542:SF127">
    <property type="entry name" value="EXOCYST COMPLEX COMPONENT EXO70C1"/>
    <property type="match status" value="1"/>
</dbReference>
<accession>A0A8J5GR89</accession>
<dbReference type="InterPro" id="IPR004140">
    <property type="entry name" value="Exo70"/>
</dbReference>
<gene>
    <name evidence="4" type="ORF">ZIOFF_036936</name>
</gene>
<feature type="region of interest" description="Disordered" evidence="2">
    <location>
        <begin position="42"/>
        <end position="70"/>
    </location>
</feature>
<keyword evidence="1" id="KW-0813">Transport</keyword>
<dbReference type="PANTHER" id="PTHR12542">
    <property type="entry name" value="EXOCYST COMPLEX PROTEIN EXO70"/>
    <property type="match status" value="1"/>
</dbReference>
<comment type="function">
    <text evidence="1">Component of the exocyst complex.</text>
</comment>
<keyword evidence="5" id="KW-1185">Reference proteome</keyword>
<evidence type="ECO:0000256" key="2">
    <source>
        <dbReference type="SAM" id="MobiDB-lite"/>
    </source>
</evidence>
<dbReference type="Pfam" id="PF03081">
    <property type="entry name" value="Exo70_C"/>
    <property type="match status" value="1"/>
</dbReference>
<dbReference type="AlphaFoldDB" id="A0A8J5GR89"/>
<dbReference type="EMBL" id="JACMSC010000010">
    <property type="protein sequence ID" value="KAG6504602.1"/>
    <property type="molecule type" value="Genomic_DNA"/>
</dbReference>
<comment type="caution">
    <text evidence="4">The sequence shown here is derived from an EMBL/GenBank/DDBJ whole genome shotgun (WGS) entry which is preliminary data.</text>
</comment>
<dbReference type="GO" id="GO:0005546">
    <property type="term" value="F:phosphatidylinositol-4,5-bisphosphate binding"/>
    <property type="evidence" value="ECO:0007669"/>
    <property type="project" value="InterPro"/>
</dbReference>
<comment type="similarity">
    <text evidence="1">Belongs to the EXO70 family.</text>
</comment>
<dbReference type="Proteomes" id="UP000734854">
    <property type="component" value="Unassembled WGS sequence"/>
</dbReference>
<proteinExistence type="inferred from homology"/>
<sequence length="681" mass="75854">MERFHSFPQKHARPRVVGRSLSLGNVDLERCENKGGFELDKEELIGEDRGGGGGVKESEEAEEEKDVSAASLSAEIDDFIGRVLREPPEETVPVFPQSAVEKFLDLAEEMVAKHESGEFGILSSPENGELSLFSTIDLVVKLASAAGGLSSAEPECKRAMNRAGGIVHRSMCFLEDELHILLDQDPKYKVDPGSARSKSKRPSSFDRSSDSSDRCVLPSPESNSLDLAPETLAPEMVEELRRVVGAMINAGYTIECCQVIAVTRRNAFDAGLSSLGYEKLSIDDVVRLPLDSLEGEIATWIRVFRQSVEVAFPREQDLCFAVLAGQEAIAQSIFHDLICSATIPLLTFAEAVAMTKRSAEKLFKVLDMYETLRDILPKIHALLQPEPPEENHDGEPSALENLETEMASVNARLAEAAVAIFCELENSIKNDTTKTPVPGGAVHPLTRYVMNYLKYACEYRNTMEHIFKEHRNHGSGAKNGGEDGNYFASHLVELMEMLHANLEGKSRLYKDPALNSIFLMNNGRYIMQKIKGSGEIHRMLGDSWSRKRSTELRQYHKNYQRETWARVLGCFKDAGLQGKGGTGVAKPALKERFKSFNAMFEEIHKAQCLWVVSDEQLQSELRVSVSAVIVPAYRSFLGRFSQYLDPGRQTEKYIKFGPEELENYIDELFSGNPSSLVGRRK</sequence>
<evidence type="ECO:0000313" key="4">
    <source>
        <dbReference type="EMBL" id="KAG6504602.1"/>
    </source>
</evidence>
<evidence type="ECO:0000256" key="1">
    <source>
        <dbReference type="RuleBase" id="RU365026"/>
    </source>
</evidence>
<feature type="region of interest" description="Disordered" evidence="2">
    <location>
        <begin position="190"/>
        <end position="227"/>
    </location>
</feature>
<keyword evidence="1" id="KW-0268">Exocytosis</keyword>
<dbReference type="OrthoDB" id="1922221at2759"/>
<dbReference type="GO" id="GO:0015031">
    <property type="term" value="P:protein transport"/>
    <property type="evidence" value="ECO:0007669"/>
    <property type="project" value="UniProtKB-KW"/>
</dbReference>
<name>A0A8J5GR89_ZINOF</name>
<evidence type="ECO:0000313" key="5">
    <source>
        <dbReference type="Proteomes" id="UP000734854"/>
    </source>
</evidence>
<reference evidence="4 5" key="1">
    <citation type="submission" date="2020-08" db="EMBL/GenBank/DDBJ databases">
        <title>Plant Genome Project.</title>
        <authorList>
            <person name="Zhang R.-G."/>
        </authorList>
    </citation>
    <scope>NUCLEOTIDE SEQUENCE [LARGE SCALE GENOMIC DNA]</scope>
    <source>
        <tissue evidence="4">Rhizome</tissue>
    </source>
</reference>
<dbReference type="InterPro" id="IPR046364">
    <property type="entry name" value="Exo70_C"/>
</dbReference>
<protein>
    <recommendedName>
        <fullName evidence="1">Exocyst subunit Exo70 family protein</fullName>
    </recommendedName>
</protein>
<dbReference type="GO" id="GO:0000145">
    <property type="term" value="C:exocyst"/>
    <property type="evidence" value="ECO:0007669"/>
    <property type="project" value="InterPro"/>
</dbReference>
<dbReference type="GO" id="GO:0006887">
    <property type="term" value="P:exocytosis"/>
    <property type="evidence" value="ECO:0007669"/>
    <property type="project" value="UniProtKB-KW"/>
</dbReference>
<feature type="domain" description="Exocyst complex subunit Exo70 C-terminal" evidence="3">
    <location>
        <begin position="299"/>
        <end position="667"/>
    </location>
</feature>